<sequence length="67" mass="6920">MTDADAIKHEAEIANLNANTAKLQAEMSKLLAEGKQIKVSTFLAPFLAAAAVMGGGAALARLFFIGS</sequence>
<accession>A0A1G7G6M0</accession>
<reference evidence="3 4" key="1">
    <citation type="submission" date="2016-10" db="EMBL/GenBank/DDBJ databases">
        <authorList>
            <person name="de Groot N.N."/>
        </authorList>
    </citation>
    <scope>NUCLEOTIDE SEQUENCE [LARGE SCALE GENOMIC DNA]</scope>
    <source>
        <strain evidence="3 4">DSM 22220</strain>
    </source>
</reference>
<evidence type="ECO:0000256" key="2">
    <source>
        <dbReference type="SAM" id="Phobius"/>
    </source>
</evidence>
<dbReference type="Proteomes" id="UP000199344">
    <property type="component" value="Unassembled WGS sequence"/>
</dbReference>
<gene>
    <name evidence="3" type="ORF">SAMN05421538_11274</name>
</gene>
<dbReference type="RefSeq" id="WP_090525223.1">
    <property type="nucleotide sequence ID" value="NZ_FNAH01000012.1"/>
</dbReference>
<organism evidence="3 4">
    <name type="scientific">Paracoccus isoporae</name>
    <dbReference type="NCBI Taxonomy" id="591205"/>
    <lineage>
        <taxon>Bacteria</taxon>
        <taxon>Pseudomonadati</taxon>
        <taxon>Pseudomonadota</taxon>
        <taxon>Alphaproteobacteria</taxon>
        <taxon>Rhodobacterales</taxon>
        <taxon>Paracoccaceae</taxon>
        <taxon>Paracoccus</taxon>
    </lineage>
</organism>
<keyword evidence="2" id="KW-0812">Transmembrane</keyword>
<feature type="coiled-coil region" evidence="1">
    <location>
        <begin position="6"/>
        <end position="33"/>
    </location>
</feature>
<dbReference type="EMBL" id="FNAH01000012">
    <property type="protein sequence ID" value="SDE83784.1"/>
    <property type="molecule type" value="Genomic_DNA"/>
</dbReference>
<protein>
    <submittedName>
        <fullName evidence="3">Uncharacterized protein</fullName>
    </submittedName>
</protein>
<feature type="transmembrane region" description="Helical" evidence="2">
    <location>
        <begin position="42"/>
        <end position="64"/>
    </location>
</feature>
<keyword evidence="2" id="KW-0472">Membrane</keyword>
<keyword evidence="4" id="KW-1185">Reference proteome</keyword>
<keyword evidence="1" id="KW-0175">Coiled coil</keyword>
<dbReference type="AlphaFoldDB" id="A0A1G7G6M0"/>
<evidence type="ECO:0000313" key="3">
    <source>
        <dbReference type="EMBL" id="SDE83784.1"/>
    </source>
</evidence>
<proteinExistence type="predicted"/>
<evidence type="ECO:0000313" key="4">
    <source>
        <dbReference type="Proteomes" id="UP000199344"/>
    </source>
</evidence>
<name>A0A1G7G6M0_9RHOB</name>
<keyword evidence="2" id="KW-1133">Transmembrane helix</keyword>
<evidence type="ECO:0000256" key="1">
    <source>
        <dbReference type="SAM" id="Coils"/>
    </source>
</evidence>